<reference evidence="1" key="1">
    <citation type="submission" date="2019-08" db="EMBL/GenBank/DDBJ databases">
        <authorList>
            <person name="Kucharzyk K."/>
            <person name="Murdoch R.W."/>
            <person name="Higgins S."/>
            <person name="Loffler F."/>
        </authorList>
    </citation>
    <scope>NUCLEOTIDE SEQUENCE</scope>
</reference>
<protein>
    <submittedName>
        <fullName evidence="1">Uncharacterized protein</fullName>
    </submittedName>
</protein>
<dbReference type="EMBL" id="VSSQ01003757">
    <property type="protein sequence ID" value="MPM22200.1"/>
    <property type="molecule type" value="Genomic_DNA"/>
</dbReference>
<sequence>MDILPAEWLQDIVDGICLDRFLEIRKILIAGNDDDRHLRKVFLQIIKKLDAVIFRHIHVRDNKIDGICFQIGEGFLAVARFEGALDS</sequence>
<gene>
    <name evidence="1" type="ORF">SDC9_68651</name>
</gene>
<evidence type="ECO:0000313" key="1">
    <source>
        <dbReference type="EMBL" id="MPM22200.1"/>
    </source>
</evidence>
<accession>A0A644Y108</accession>
<proteinExistence type="predicted"/>
<comment type="caution">
    <text evidence="1">The sequence shown here is derived from an EMBL/GenBank/DDBJ whole genome shotgun (WGS) entry which is preliminary data.</text>
</comment>
<name>A0A644Y108_9ZZZZ</name>
<dbReference type="AlphaFoldDB" id="A0A644Y108"/>
<organism evidence="1">
    <name type="scientific">bioreactor metagenome</name>
    <dbReference type="NCBI Taxonomy" id="1076179"/>
    <lineage>
        <taxon>unclassified sequences</taxon>
        <taxon>metagenomes</taxon>
        <taxon>ecological metagenomes</taxon>
    </lineage>
</organism>